<name>A0A926V9K4_9CYAN</name>
<dbReference type="RefSeq" id="WP_190460980.1">
    <property type="nucleotide sequence ID" value="NZ_JACJPW010000001.1"/>
</dbReference>
<sequence length="72" mass="8022">MGFLRFILAVSVLIFHSQPIAGIKLVGGQIAAQSFFIISGFYMALILTKKYVGKGSYKAFMKSRLVRLFPAY</sequence>
<evidence type="ECO:0000259" key="2">
    <source>
        <dbReference type="Pfam" id="PF01757"/>
    </source>
</evidence>
<organism evidence="3 4">
    <name type="scientific">Aerosakkonema funiforme FACHB-1375</name>
    <dbReference type="NCBI Taxonomy" id="2949571"/>
    <lineage>
        <taxon>Bacteria</taxon>
        <taxon>Bacillati</taxon>
        <taxon>Cyanobacteriota</taxon>
        <taxon>Cyanophyceae</taxon>
        <taxon>Oscillatoriophycideae</taxon>
        <taxon>Aerosakkonematales</taxon>
        <taxon>Aerosakkonemataceae</taxon>
        <taxon>Aerosakkonema</taxon>
    </lineage>
</organism>
<reference evidence="3" key="1">
    <citation type="journal article" date="2015" name="ISME J.">
        <title>Draft Genome Sequence of Streptomyces incarnatus NRRL8089, which Produces the Nucleoside Antibiotic Sinefungin.</title>
        <authorList>
            <person name="Oshima K."/>
            <person name="Hattori M."/>
            <person name="Shimizu H."/>
            <person name="Fukuda K."/>
            <person name="Nemoto M."/>
            <person name="Inagaki K."/>
            <person name="Tamura T."/>
        </authorList>
    </citation>
    <scope>NUCLEOTIDE SEQUENCE</scope>
    <source>
        <strain evidence="3">FACHB-1375</strain>
    </source>
</reference>
<keyword evidence="1" id="KW-0812">Transmembrane</keyword>
<feature type="domain" description="Acyltransferase 3" evidence="2">
    <location>
        <begin position="3"/>
        <end position="72"/>
    </location>
</feature>
<dbReference type="EMBL" id="JACJPW010000001">
    <property type="protein sequence ID" value="MBD2179620.1"/>
    <property type="molecule type" value="Genomic_DNA"/>
</dbReference>
<keyword evidence="1" id="KW-0472">Membrane</keyword>
<protein>
    <recommendedName>
        <fullName evidence="2">Acyltransferase 3 domain-containing protein</fullName>
    </recommendedName>
</protein>
<keyword evidence="4" id="KW-1185">Reference proteome</keyword>
<dbReference type="Pfam" id="PF01757">
    <property type="entry name" value="Acyl_transf_3"/>
    <property type="match status" value="1"/>
</dbReference>
<dbReference type="InterPro" id="IPR002656">
    <property type="entry name" value="Acyl_transf_3_dom"/>
</dbReference>
<evidence type="ECO:0000313" key="4">
    <source>
        <dbReference type="Proteomes" id="UP000641646"/>
    </source>
</evidence>
<gene>
    <name evidence="3" type="ORF">H6G03_00595</name>
</gene>
<reference evidence="3" key="2">
    <citation type="submission" date="2020-08" db="EMBL/GenBank/DDBJ databases">
        <authorList>
            <person name="Chen M."/>
            <person name="Teng W."/>
            <person name="Zhao L."/>
            <person name="Hu C."/>
            <person name="Zhou Y."/>
            <person name="Han B."/>
            <person name="Song L."/>
            <person name="Shu W."/>
        </authorList>
    </citation>
    <scope>NUCLEOTIDE SEQUENCE</scope>
    <source>
        <strain evidence="3">FACHB-1375</strain>
    </source>
</reference>
<dbReference type="Proteomes" id="UP000641646">
    <property type="component" value="Unassembled WGS sequence"/>
</dbReference>
<evidence type="ECO:0000256" key="1">
    <source>
        <dbReference type="SAM" id="Phobius"/>
    </source>
</evidence>
<keyword evidence="1" id="KW-1133">Transmembrane helix</keyword>
<accession>A0A926V9K4</accession>
<dbReference type="GO" id="GO:0016747">
    <property type="term" value="F:acyltransferase activity, transferring groups other than amino-acyl groups"/>
    <property type="evidence" value="ECO:0007669"/>
    <property type="project" value="InterPro"/>
</dbReference>
<comment type="caution">
    <text evidence="3">The sequence shown here is derived from an EMBL/GenBank/DDBJ whole genome shotgun (WGS) entry which is preliminary data.</text>
</comment>
<evidence type="ECO:0000313" key="3">
    <source>
        <dbReference type="EMBL" id="MBD2179620.1"/>
    </source>
</evidence>
<dbReference type="AlphaFoldDB" id="A0A926V9K4"/>
<feature type="transmembrane region" description="Helical" evidence="1">
    <location>
        <begin position="32"/>
        <end position="52"/>
    </location>
</feature>
<proteinExistence type="predicted"/>